<dbReference type="EMBL" id="KZ819327">
    <property type="protein sequence ID" value="PWN20674.1"/>
    <property type="molecule type" value="Genomic_DNA"/>
</dbReference>
<accession>A0A316U753</accession>
<protein>
    <submittedName>
        <fullName evidence="1">Uncharacterized protein</fullName>
    </submittedName>
</protein>
<organism evidence="1 2">
    <name type="scientific">Pseudomicrostroma glucosiphilum</name>
    <dbReference type="NCBI Taxonomy" id="1684307"/>
    <lineage>
        <taxon>Eukaryota</taxon>
        <taxon>Fungi</taxon>
        <taxon>Dikarya</taxon>
        <taxon>Basidiomycota</taxon>
        <taxon>Ustilaginomycotina</taxon>
        <taxon>Exobasidiomycetes</taxon>
        <taxon>Microstromatales</taxon>
        <taxon>Microstromatales incertae sedis</taxon>
        <taxon>Pseudomicrostroma</taxon>
    </lineage>
</organism>
<sequence length="89" mass="9648">MCYSHRNPLFLSHQSSLQTAETEVSANDVLEKQALVKEILTMQESLRGLASRVASVQADCTKAEGDNEMLQAYIDSVTKSLAAKSNSAS</sequence>
<dbReference type="Pfam" id="PF10224">
    <property type="entry name" value="DUF2205"/>
    <property type="match status" value="1"/>
</dbReference>
<evidence type="ECO:0000313" key="2">
    <source>
        <dbReference type="Proteomes" id="UP000245942"/>
    </source>
</evidence>
<dbReference type="Proteomes" id="UP000245942">
    <property type="component" value="Unassembled WGS sequence"/>
</dbReference>
<proteinExistence type="predicted"/>
<dbReference type="RefSeq" id="XP_025347834.1">
    <property type="nucleotide sequence ID" value="XM_025490338.1"/>
</dbReference>
<dbReference type="AlphaFoldDB" id="A0A316U753"/>
<name>A0A316U753_9BASI</name>
<dbReference type="Gene3D" id="1.20.5.170">
    <property type="match status" value="1"/>
</dbReference>
<dbReference type="OrthoDB" id="2163284at2759"/>
<keyword evidence="2" id="KW-1185">Reference proteome</keyword>
<dbReference type="InterPro" id="IPR019357">
    <property type="entry name" value="SCOC"/>
</dbReference>
<dbReference type="GeneID" id="37012072"/>
<gene>
    <name evidence="1" type="ORF">BCV69DRAFT_249383</name>
</gene>
<evidence type="ECO:0000313" key="1">
    <source>
        <dbReference type="EMBL" id="PWN20674.1"/>
    </source>
</evidence>
<reference evidence="1 2" key="1">
    <citation type="journal article" date="2018" name="Mol. Biol. Evol.">
        <title>Broad Genomic Sampling Reveals a Smut Pathogenic Ancestry of the Fungal Clade Ustilaginomycotina.</title>
        <authorList>
            <person name="Kijpornyongpan T."/>
            <person name="Mondo S.J."/>
            <person name="Barry K."/>
            <person name="Sandor L."/>
            <person name="Lee J."/>
            <person name="Lipzen A."/>
            <person name="Pangilinan J."/>
            <person name="LaButti K."/>
            <person name="Hainaut M."/>
            <person name="Henrissat B."/>
            <person name="Grigoriev I.V."/>
            <person name="Spatafora J.W."/>
            <person name="Aime M.C."/>
        </authorList>
    </citation>
    <scope>NUCLEOTIDE SEQUENCE [LARGE SCALE GENOMIC DNA]</scope>
    <source>
        <strain evidence="1 2">MCA 4718</strain>
    </source>
</reference>